<gene>
    <name evidence="1" type="ORF">CLIB1444_12S00298</name>
</gene>
<accession>A0ACA9YEQ6</accession>
<proteinExistence type="predicted"/>
<keyword evidence="2" id="KW-1185">Reference proteome</keyword>
<evidence type="ECO:0000313" key="2">
    <source>
        <dbReference type="Proteomes" id="UP001152531"/>
    </source>
</evidence>
<name>A0ACA9YEQ6_9ASCO</name>
<sequence>MSSLSDKSKSSLENGGDALFEDKPLVNEKEGVETPVDPDSGFDDGETYSFIGMRGKKLHRTVGLMASIGFLLFGYDQGVMGSLLTLGDFRETFPEIDTIKDGSNSTLQGLTIGIYEIGCMASALSTIWLGDRLGRLKLLYIGCIIICIGGALQSCAFHLAHLIVARVVTGIGNGFITSTVPVWQSEISKAEDRGKIICLQGALIAGGIAISYWVDFAFYFTRNLTPHESVSWRFPIAFQCIFPLFIIPFILKLPESPRWLMRKGREHEARKVFSALDDSPANSHLVNEQVSEIQKAIKMEENATGGVFDWRILFTQGPKRHFHRLCLSGWAQLIQQICGINLITYYAGTIFEQYIGLEPLDSRILAACNGTEYFLAGLVPLFFIEKWGRRPLLLVGSIGQCVSMVVLCIANYYSDDAYGGKHTGAPIVAAIFLFVFNTFFALAFLAEMWLLPPELSSLEIRAPSAAISTACNWISNFVIVMITPILFNAIGPFTYALFAAINFLIIPVLYIFYPETKGRSLEEMDLIFNKTPINAPWKVVGIAARMPYMHAGIGDRPIAEMMDEADPKPSVSHHDHA</sequence>
<keyword evidence="1" id="KW-0813">Transport</keyword>
<dbReference type="EMBL" id="CALSDN010000012">
    <property type="protein sequence ID" value="CAH6722923.1"/>
    <property type="molecule type" value="Genomic_DNA"/>
</dbReference>
<evidence type="ECO:0000313" key="1">
    <source>
        <dbReference type="EMBL" id="CAH6722923.1"/>
    </source>
</evidence>
<organism evidence="1 2">
    <name type="scientific">[Candida] jaroonii</name>
    <dbReference type="NCBI Taxonomy" id="467808"/>
    <lineage>
        <taxon>Eukaryota</taxon>
        <taxon>Fungi</taxon>
        <taxon>Dikarya</taxon>
        <taxon>Ascomycota</taxon>
        <taxon>Saccharomycotina</taxon>
        <taxon>Pichiomycetes</taxon>
        <taxon>Debaryomycetaceae</taxon>
        <taxon>Yamadazyma</taxon>
    </lineage>
</organism>
<protein>
    <submittedName>
        <fullName evidence="1">Sugar transporter Stl1p</fullName>
    </submittedName>
</protein>
<dbReference type="Proteomes" id="UP001152531">
    <property type="component" value="Unassembled WGS sequence"/>
</dbReference>
<reference evidence="1" key="1">
    <citation type="submission" date="2022-06" db="EMBL/GenBank/DDBJ databases">
        <authorList>
            <person name="Legras J.-L."/>
            <person name="Devillers H."/>
            <person name="Grondin C."/>
        </authorList>
    </citation>
    <scope>NUCLEOTIDE SEQUENCE</scope>
    <source>
        <strain evidence="1">CLIB 1444</strain>
    </source>
</reference>
<comment type="caution">
    <text evidence="1">The sequence shown here is derived from an EMBL/GenBank/DDBJ whole genome shotgun (WGS) entry which is preliminary data.</text>
</comment>
<keyword evidence="1" id="KW-0762">Sugar transport</keyword>